<proteinExistence type="predicted"/>
<gene>
    <name evidence="1" type="ORF">POCTA_138.1.T0030229</name>
</gene>
<organism evidence="1 2">
    <name type="scientific">Paramecium octaurelia</name>
    <dbReference type="NCBI Taxonomy" id="43137"/>
    <lineage>
        <taxon>Eukaryota</taxon>
        <taxon>Sar</taxon>
        <taxon>Alveolata</taxon>
        <taxon>Ciliophora</taxon>
        <taxon>Intramacronucleata</taxon>
        <taxon>Oligohymenophorea</taxon>
        <taxon>Peniculida</taxon>
        <taxon>Parameciidae</taxon>
        <taxon>Paramecium</taxon>
    </lineage>
</organism>
<reference evidence="1" key="1">
    <citation type="submission" date="2021-01" db="EMBL/GenBank/DDBJ databases">
        <authorList>
            <consortium name="Genoscope - CEA"/>
            <person name="William W."/>
        </authorList>
    </citation>
    <scope>NUCLEOTIDE SEQUENCE</scope>
</reference>
<evidence type="ECO:0000313" key="2">
    <source>
        <dbReference type="Proteomes" id="UP000683925"/>
    </source>
</evidence>
<comment type="caution">
    <text evidence="1">The sequence shown here is derived from an EMBL/GenBank/DDBJ whole genome shotgun (WGS) entry which is preliminary data.</text>
</comment>
<keyword evidence="2" id="KW-1185">Reference proteome</keyword>
<sequence>MEKKLLSTPSEKLAADAADEVTCQNHMNAYTACLQKHSLTNNYKECVKHMAQFRYCLIMAANVQMEAHKKPE</sequence>
<evidence type="ECO:0000313" key="1">
    <source>
        <dbReference type="EMBL" id="CAD8132035.1"/>
    </source>
</evidence>
<dbReference type="EMBL" id="CAJJDP010000001">
    <property type="protein sequence ID" value="CAD8132035.1"/>
    <property type="molecule type" value="Genomic_DNA"/>
</dbReference>
<accession>A0A8S1RYB1</accession>
<protein>
    <submittedName>
        <fullName evidence="1">Uncharacterized protein</fullName>
    </submittedName>
</protein>
<name>A0A8S1RYB1_PAROT</name>
<dbReference type="OMA" id="RYCLIMA"/>
<dbReference type="OrthoDB" id="285444at2759"/>
<dbReference type="Proteomes" id="UP000683925">
    <property type="component" value="Unassembled WGS sequence"/>
</dbReference>
<dbReference type="AlphaFoldDB" id="A0A8S1RYB1"/>